<feature type="transmembrane region" description="Helical" evidence="10">
    <location>
        <begin position="633"/>
        <end position="655"/>
    </location>
</feature>
<keyword evidence="2 10" id="KW-0812">Transmembrane</keyword>
<dbReference type="PANTHER" id="PTHR10519">
    <property type="entry name" value="GABA-B RECEPTOR"/>
    <property type="match status" value="1"/>
</dbReference>
<evidence type="ECO:0000256" key="7">
    <source>
        <dbReference type="ARBA" id="ARBA00023180"/>
    </source>
</evidence>
<feature type="signal peptide" evidence="11">
    <location>
        <begin position="1"/>
        <end position="26"/>
    </location>
</feature>
<evidence type="ECO:0000313" key="14">
    <source>
        <dbReference type="RefSeq" id="XP_006824877.1"/>
    </source>
</evidence>
<evidence type="ECO:0000256" key="11">
    <source>
        <dbReference type="SAM" id="SignalP"/>
    </source>
</evidence>
<dbReference type="Proteomes" id="UP000694865">
    <property type="component" value="Unplaced"/>
</dbReference>
<keyword evidence="11" id="KW-0732">Signal</keyword>
<dbReference type="CDD" id="cd06366">
    <property type="entry name" value="PBP1_GABAb_receptor"/>
    <property type="match status" value="1"/>
</dbReference>
<keyword evidence="7" id="KW-0325">Glycoprotein</keyword>
<keyword evidence="5 10" id="KW-0472">Membrane</keyword>
<dbReference type="CDD" id="cd15047">
    <property type="entry name" value="7tmC_GABA-B-like"/>
    <property type="match status" value="1"/>
</dbReference>
<feature type="transmembrane region" description="Helical" evidence="10">
    <location>
        <begin position="576"/>
        <end position="597"/>
    </location>
</feature>
<evidence type="ECO:0000256" key="6">
    <source>
        <dbReference type="ARBA" id="ARBA00023170"/>
    </source>
</evidence>
<dbReference type="Pfam" id="PF00003">
    <property type="entry name" value="7tm_3"/>
    <property type="match status" value="1"/>
</dbReference>
<gene>
    <name evidence="14" type="primary">LOC102809900</name>
</gene>
<dbReference type="RefSeq" id="XP_006824877.1">
    <property type="nucleotide sequence ID" value="XM_006824814.1"/>
</dbReference>
<evidence type="ECO:0000256" key="4">
    <source>
        <dbReference type="ARBA" id="ARBA00023040"/>
    </source>
</evidence>
<protein>
    <submittedName>
        <fullName evidence="14">Gamma-aminobutyric acid type B receptor subunit 2-like</fullName>
    </submittedName>
</protein>
<dbReference type="InterPro" id="IPR001828">
    <property type="entry name" value="ANF_lig-bd_rcpt"/>
</dbReference>
<proteinExistence type="predicted"/>
<organism evidence="13 14">
    <name type="scientific">Saccoglossus kowalevskii</name>
    <name type="common">Acorn worm</name>
    <dbReference type="NCBI Taxonomy" id="10224"/>
    <lineage>
        <taxon>Eukaryota</taxon>
        <taxon>Metazoa</taxon>
        <taxon>Hemichordata</taxon>
        <taxon>Enteropneusta</taxon>
        <taxon>Harrimaniidae</taxon>
        <taxon>Saccoglossus</taxon>
    </lineage>
</organism>
<comment type="subcellular location">
    <subcellularLocation>
        <location evidence="1">Membrane</location>
        <topology evidence="1">Multi-pass membrane protein</topology>
    </subcellularLocation>
</comment>
<dbReference type="InterPro" id="IPR017978">
    <property type="entry name" value="GPCR_3_C"/>
</dbReference>
<dbReference type="InterPro" id="IPR028082">
    <property type="entry name" value="Peripla_BP_I"/>
</dbReference>
<feature type="transmembrane region" description="Helical" evidence="10">
    <location>
        <begin position="457"/>
        <end position="484"/>
    </location>
</feature>
<dbReference type="GeneID" id="102809900"/>
<evidence type="ECO:0000259" key="12">
    <source>
        <dbReference type="PROSITE" id="PS50259"/>
    </source>
</evidence>
<dbReference type="PRINTS" id="PR01176">
    <property type="entry name" value="GABABRECEPTR"/>
</dbReference>
<evidence type="ECO:0000256" key="1">
    <source>
        <dbReference type="ARBA" id="ARBA00004141"/>
    </source>
</evidence>
<feature type="domain" description="G-protein coupled receptors family 3 profile" evidence="12">
    <location>
        <begin position="459"/>
        <end position="727"/>
    </location>
</feature>
<keyword evidence="4" id="KW-0297">G-protein coupled receptor</keyword>
<keyword evidence="8" id="KW-0807">Transducer</keyword>
<evidence type="ECO:0000256" key="8">
    <source>
        <dbReference type="ARBA" id="ARBA00023224"/>
    </source>
</evidence>
<keyword evidence="3 10" id="KW-1133">Transmembrane helix</keyword>
<dbReference type="PRINTS" id="PR01177">
    <property type="entry name" value="GABAB1RECPTR"/>
</dbReference>
<keyword evidence="13" id="KW-1185">Reference proteome</keyword>
<evidence type="ECO:0000256" key="10">
    <source>
        <dbReference type="SAM" id="Phobius"/>
    </source>
</evidence>
<evidence type="ECO:0000256" key="5">
    <source>
        <dbReference type="ARBA" id="ARBA00023136"/>
    </source>
</evidence>
<feature type="transmembrane region" description="Helical" evidence="10">
    <location>
        <begin position="496"/>
        <end position="517"/>
    </location>
</feature>
<accession>A0ABM0MXY6</accession>
<feature type="transmembrane region" description="Helical" evidence="10">
    <location>
        <begin position="670"/>
        <end position="692"/>
    </location>
</feature>
<evidence type="ECO:0000256" key="2">
    <source>
        <dbReference type="ARBA" id="ARBA00022692"/>
    </source>
</evidence>
<feature type="transmembrane region" description="Helical" evidence="10">
    <location>
        <begin position="698"/>
        <end position="720"/>
    </location>
</feature>
<feature type="region of interest" description="Disordered" evidence="9">
    <location>
        <begin position="783"/>
        <end position="809"/>
    </location>
</feature>
<dbReference type="PROSITE" id="PS50259">
    <property type="entry name" value="G_PROTEIN_RECEP_F3_4"/>
    <property type="match status" value="1"/>
</dbReference>
<sequence>MTFSTLQRILLPVTLVIVLWTGSSNAKIPLHIGGFFPLNHSILSLDFLGPIAHDCLDSALLALEHVNENEDVLKDYELRMVVVNTENNEGLAIRKFVNLVTSGPQPMVMLLGDLTSKVTEHMAKSTVYWNLIQVSYGSHSAALATRKLYPLFFRTISSSLGFNFPRLKTILEFGWKRVAIIHSTMDNTFQMATERLHTLLSNANISILASETFSQDPTSRIKFLKDKDARIIIGNFYRPQSYLVFCEAYHIGMYGKDYVWMLYGHDPLNFDEITAEIEPEIGCTKEQIMEAAEGAWFVAWETMSIENKKTVDPRRYGNFRSLAASDLATPGPFAYDAIWAMALALNASIEDILPQRLENFTYDSSEMAEIIKGNMEKTNFFGVSGPVTFDTDGDRKGVLRIQQLRNGTEVLIGRYVAQSDLMEWQMSIEDIWYRSGGKPPSDKDITEERHEIRVISFVMFVVMTALATLGIAMSVGLLAFNIYYRNERLIKMSSPNLNNVIIIGCVLIYVMVSLLGIDRNILHYDSQLEVLCQIRMWILAFGFTLSFGAMFSKTWRVYTIFTNKTLQKRVIKDHRLLAMVVGMVGIDIVILTIWQAVDHLTLVITKDRPYESPYEENVIIIYELHHCLSEYSAYFTAAILVFKGLLLIFGAFITWQTRNVSIPALNDSKYIALCIYNVFIFSVIGVPLSFILSDNLDSGYAIIGGFILFCTTGTLCLLFIPKIISIVRGYSPEKVGTGVKATTLINKTNTNHSINKRSSKTRTTYVDPSSTSVMEKRQSLTVPNSSDKCSVSSDVHSVDKRAPSHAPSQKMALLVSTDAANGGSAENIL</sequence>
<evidence type="ECO:0000313" key="13">
    <source>
        <dbReference type="Proteomes" id="UP000694865"/>
    </source>
</evidence>
<feature type="chain" id="PRO_5045468440" evidence="11">
    <location>
        <begin position="27"/>
        <end position="829"/>
    </location>
</feature>
<dbReference type="InterPro" id="IPR002455">
    <property type="entry name" value="GPCR3_GABA-B"/>
</dbReference>
<feature type="compositionally biased region" description="Polar residues" evidence="9">
    <location>
        <begin position="783"/>
        <end position="795"/>
    </location>
</feature>
<reference evidence="14" key="1">
    <citation type="submission" date="2025-08" db="UniProtKB">
        <authorList>
            <consortium name="RefSeq"/>
        </authorList>
    </citation>
    <scope>IDENTIFICATION</scope>
    <source>
        <tissue evidence="14">Testes</tissue>
    </source>
</reference>
<evidence type="ECO:0000256" key="9">
    <source>
        <dbReference type="SAM" id="MobiDB-lite"/>
    </source>
</evidence>
<dbReference type="SUPFAM" id="SSF53822">
    <property type="entry name" value="Periplasmic binding protein-like I"/>
    <property type="match status" value="1"/>
</dbReference>
<name>A0ABM0MXY6_SACKO</name>
<evidence type="ECO:0000256" key="3">
    <source>
        <dbReference type="ARBA" id="ARBA00022989"/>
    </source>
</evidence>
<keyword evidence="6" id="KW-0675">Receptor</keyword>
<dbReference type="PANTHER" id="PTHR10519:SF74">
    <property type="entry name" value="GAMMA-AMINOBUTYRIC ACID TYPE B RECEPTOR SUBUNIT 2"/>
    <property type="match status" value="1"/>
</dbReference>
<feature type="transmembrane region" description="Helical" evidence="10">
    <location>
        <begin position="537"/>
        <end position="555"/>
    </location>
</feature>
<dbReference type="Gene3D" id="3.40.50.2300">
    <property type="match status" value="2"/>
</dbReference>
<dbReference type="Pfam" id="PF01094">
    <property type="entry name" value="ANF_receptor"/>
    <property type="match status" value="1"/>
</dbReference>